<dbReference type="EMBL" id="CCXY01000189">
    <property type="protein sequence ID" value="CEG12759.1"/>
    <property type="molecule type" value="Genomic_DNA"/>
</dbReference>
<reference evidence="1" key="1">
    <citation type="submission" date="2014-09" db="EMBL/GenBank/DDBJ databases">
        <authorList>
            <person name="Probst J Alexander"/>
        </authorList>
    </citation>
    <scope>NUCLEOTIDE SEQUENCE</scope>
</reference>
<sequence>MTIENIMKAYKVEAEVNYSDTINSMNIIVLDELDGKLDDD</sequence>
<evidence type="ECO:0000313" key="1">
    <source>
        <dbReference type="EMBL" id="CEG12759.1"/>
    </source>
</evidence>
<name>A0A098EB92_9ZZZZ</name>
<dbReference type="AlphaFoldDB" id="A0A098EB92"/>
<organism evidence="1">
    <name type="scientific">groundwater metagenome</name>
    <dbReference type="NCBI Taxonomy" id="717931"/>
    <lineage>
        <taxon>unclassified sequences</taxon>
        <taxon>metagenomes</taxon>
        <taxon>ecological metagenomes</taxon>
    </lineage>
</organism>
<gene>
    <name evidence="1" type="ORF">MSIBF_A2690001</name>
</gene>
<protein>
    <submittedName>
        <fullName evidence="1">Uncharacterized protein</fullName>
    </submittedName>
</protein>
<proteinExistence type="predicted"/>
<accession>A0A098EB92</accession>